<dbReference type="GO" id="GO:0005829">
    <property type="term" value="C:cytosol"/>
    <property type="evidence" value="ECO:0007669"/>
    <property type="project" value="TreeGrafter"/>
</dbReference>
<dbReference type="EC" id="2.7.1.49" evidence="2"/>
<sequence length="298" mass="30308">MARPGACGFFQEDVLTQTATATPAGNAPRYVRVLSIAGSDSGGGAGIQADLKTFAALGCYGMTAITAITAQNTQGVRAIHGVPPEMLRAQIDAVVEDIGVDAVKIGMLHSPEIVAVVADAVRRHRLPHVVLDPVMVATSGDRLMADDTVGGLVRELFPLAEVITPNLDEAALLLGHAIGGPAALDAAARELLALGAPAVLLKGGHLAGDAVIDVLIETGGRLTRLEAPRIVTRNGHGTGCTLSSAIAAHLALGLPLAQAVKEARAYILGAIAAGAEVRTGQGAGPLNHGYAPVAQRVR</sequence>
<dbReference type="SUPFAM" id="SSF53613">
    <property type="entry name" value="Ribokinase-like"/>
    <property type="match status" value="1"/>
</dbReference>
<evidence type="ECO:0000256" key="6">
    <source>
        <dbReference type="ARBA" id="ARBA00022840"/>
    </source>
</evidence>
<comment type="pathway">
    <text evidence="1">Cofactor biosynthesis; thiamine diphosphate biosynthesis.</text>
</comment>
<dbReference type="Proteomes" id="UP000266302">
    <property type="component" value="Unassembled WGS sequence"/>
</dbReference>
<protein>
    <recommendedName>
        <fullName evidence="2">hydroxymethylpyrimidine kinase</fullName>
        <ecNumber evidence="2">2.7.1.49</ecNumber>
    </recommendedName>
</protein>
<dbReference type="InterPro" id="IPR004399">
    <property type="entry name" value="HMP/HMP-P_kinase_dom"/>
</dbReference>
<dbReference type="NCBIfam" id="TIGR00097">
    <property type="entry name" value="HMP-P_kinase"/>
    <property type="match status" value="1"/>
</dbReference>
<evidence type="ECO:0000256" key="2">
    <source>
        <dbReference type="ARBA" id="ARBA00012135"/>
    </source>
</evidence>
<evidence type="ECO:0000313" key="8">
    <source>
        <dbReference type="EMBL" id="RID99020.1"/>
    </source>
</evidence>
<reference evidence="8 9" key="1">
    <citation type="submission" date="2018-09" db="EMBL/GenBank/DDBJ databases">
        <title>Draft genome of Simplicispira sp. NY-02.</title>
        <authorList>
            <person name="Im W.T."/>
        </authorList>
    </citation>
    <scope>NUCLEOTIDE SEQUENCE [LARGE SCALE GENOMIC DNA]</scope>
    <source>
        <strain evidence="8 9">NY-02</strain>
    </source>
</reference>
<dbReference type="GO" id="GO:0008972">
    <property type="term" value="F:phosphomethylpyrimidine kinase activity"/>
    <property type="evidence" value="ECO:0007669"/>
    <property type="project" value="InterPro"/>
</dbReference>
<dbReference type="UniPathway" id="UPA00060">
    <property type="reaction ID" value="UER00138"/>
</dbReference>
<dbReference type="PANTHER" id="PTHR20858:SF17">
    <property type="entry name" value="HYDROXYMETHYLPYRIMIDINE_PHOSPHOMETHYLPYRIMIDINE KINASE THI20-RELATED"/>
    <property type="match status" value="1"/>
</dbReference>
<keyword evidence="5 8" id="KW-0418">Kinase</keyword>
<comment type="caution">
    <text evidence="8">The sequence shown here is derived from an EMBL/GenBank/DDBJ whole genome shotgun (WGS) entry which is preliminary data.</text>
</comment>
<dbReference type="AlphaFoldDB" id="A0A398CFW8"/>
<evidence type="ECO:0000256" key="1">
    <source>
        <dbReference type="ARBA" id="ARBA00004948"/>
    </source>
</evidence>
<dbReference type="GO" id="GO:0009229">
    <property type="term" value="P:thiamine diphosphate biosynthetic process"/>
    <property type="evidence" value="ECO:0007669"/>
    <property type="project" value="UniProtKB-UniPathway"/>
</dbReference>
<proteinExistence type="predicted"/>
<keyword evidence="6" id="KW-0067">ATP-binding</keyword>
<dbReference type="Gene3D" id="3.40.1190.20">
    <property type="match status" value="1"/>
</dbReference>
<dbReference type="CDD" id="cd01169">
    <property type="entry name" value="HMPP_kinase"/>
    <property type="match status" value="1"/>
</dbReference>
<organism evidence="8 9">
    <name type="scientific">Simplicispira hankyongi</name>
    <dbReference type="NCBI Taxonomy" id="2315688"/>
    <lineage>
        <taxon>Bacteria</taxon>
        <taxon>Pseudomonadati</taxon>
        <taxon>Pseudomonadota</taxon>
        <taxon>Betaproteobacteria</taxon>
        <taxon>Burkholderiales</taxon>
        <taxon>Comamonadaceae</taxon>
        <taxon>Simplicispira</taxon>
    </lineage>
</organism>
<dbReference type="InterPro" id="IPR029056">
    <property type="entry name" value="Ribokinase-like"/>
</dbReference>
<dbReference type="OrthoDB" id="9810880at2"/>
<dbReference type="InterPro" id="IPR013749">
    <property type="entry name" value="PM/HMP-P_kinase-1"/>
</dbReference>
<evidence type="ECO:0000313" key="9">
    <source>
        <dbReference type="Proteomes" id="UP000266302"/>
    </source>
</evidence>
<accession>A0A398CFW8</accession>
<name>A0A398CFW8_9BURK</name>
<evidence type="ECO:0000256" key="3">
    <source>
        <dbReference type="ARBA" id="ARBA00022679"/>
    </source>
</evidence>
<feature type="domain" description="Pyridoxamine kinase/Phosphomethylpyrimidine kinase" evidence="7">
    <location>
        <begin position="40"/>
        <end position="287"/>
    </location>
</feature>
<gene>
    <name evidence="8" type="primary">thiD</name>
    <name evidence="8" type="ORF">D3F03_00755</name>
</gene>
<dbReference type="GO" id="GO:0005524">
    <property type="term" value="F:ATP binding"/>
    <property type="evidence" value="ECO:0007669"/>
    <property type="project" value="UniProtKB-KW"/>
</dbReference>
<evidence type="ECO:0000256" key="4">
    <source>
        <dbReference type="ARBA" id="ARBA00022741"/>
    </source>
</evidence>
<dbReference type="Pfam" id="PF08543">
    <property type="entry name" value="Phos_pyr_kin"/>
    <property type="match status" value="1"/>
</dbReference>
<keyword evidence="3 8" id="KW-0808">Transferase</keyword>
<dbReference type="EMBL" id="QXJC01000001">
    <property type="protein sequence ID" value="RID99020.1"/>
    <property type="molecule type" value="Genomic_DNA"/>
</dbReference>
<keyword evidence="4" id="KW-0547">Nucleotide-binding</keyword>
<dbReference type="GO" id="GO:0008902">
    <property type="term" value="F:hydroxymethylpyrimidine kinase activity"/>
    <property type="evidence" value="ECO:0007669"/>
    <property type="project" value="UniProtKB-EC"/>
</dbReference>
<dbReference type="FunFam" id="3.40.1190.20:FF:000003">
    <property type="entry name" value="Phosphomethylpyrimidine kinase ThiD"/>
    <property type="match status" value="1"/>
</dbReference>
<dbReference type="PANTHER" id="PTHR20858">
    <property type="entry name" value="PHOSPHOMETHYLPYRIMIDINE KINASE"/>
    <property type="match status" value="1"/>
</dbReference>
<keyword evidence="9" id="KW-1185">Reference proteome</keyword>
<evidence type="ECO:0000259" key="7">
    <source>
        <dbReference type="Pfam" id="PF08543"/>
    </source>
</evidence>
<evidence type="ECO:0000256" key="5">
    <source>
        <dbReference type="ARBA" id="ARBA00022777"/>
    </source>
</evidence>
<dbReference type="GO" id="GO:0009228">
    <property type="term" value="P:thiamine biosynthetic process"/>
    <property type="evidence" value="ECO:0007669"/>
    <property type="project" value="InterPro"/>
</dbReference>